<evidence type="ECO:0000313" key="2">
    <source>
        <dbReference type="Proteomes" id="UP000254263"/>
    </source>
</evidence>
<dbReference type="Proteomes" id="UP000254263">
    <property type="component" value="Unassembled WGS sequence"/>
</dbReference>
<dbReference type="AlphaFoldDB" id="A0A379DIW8"/>
<dbReference type="RefSeq" id="WP_018360971.1">
    <property type="nucleotide sequence ID" value="NZ_UGTI01000001.1"/>
</dbReference>
<reference evidence="1 2" key="1">
    <citation type="submission" date="2018-06" db="EMBL/GenBank/DDBJ databases">
        <authorList>
            <consortium name="Pathogen Informatics"/>
            <person name="Doyle S."/>
        </authorList>
    </citation>
    <scope>NUCLEOTIDE SEQUENCE [LARGE SCALE GENOMIC DNA]</scope>
    <source>
        <strain evidence="1 2">NCTC13100</strain>
    </source>
</reference>
<evidence type="ECO:0000313" key="1">
    <source>
        <dbReference type="EMBL" id="SUB77947.1"/>
    </source>
</evidence>
<protein>
    <submittedName>
        <fullName evidence="1">Uncharacterized protein</fullName>
    </submittedName>
</protein>
<gene>
    <name evidence="1" type="ORF">NCTC13100_01097</name>
</gene>
<proteinExistence type="predicted"/>
<accession>A0A379DIW8</accession>
<organism evidence="1 2">
    <name type="scientific">Porphyromonas macacae</name>
    <dbReference type="NCBI Taxonomy" id="28115"/>
    <lineage>
        <taxon>Bacteria</taxon>
        <taxon>Pseudomonadati</taxon>
        <taxon>Bacteroidota</taxon>
        <taxon>Bacteroidia</taxon>
        <taxon>Bacteroidales</taxon>
        <taxon>Porphyromonadaceae</taxon>
        <taxon>Porphyromonas</taxon>
    </lineage>
</organism>
<sequence>MGNYRLRSGKVLYTPEKIEHLEQNEVFVFGSNLSGHHAGGAARVAAERFGAVWGQGTGLQGQSFAIPTMQGGVETIRPYVDEFIAFAQEHPELFFYVTKIGCGIAGFSIEEIAPLFKAAQEVENICLPHEFVTFLECE</sequence>
<dbReference type="EMBL" id="UGTI01000001">
    <property type="protein sequence ID" value="SUB77947.1"/>
    <property type="molecule type" value="Genomic_DNA"/>
</dbReference>
<name>A0A379DIW8_9PORP</name>